<protein>
    <submittedName>
        <fullName evidence="1">Uncharacterized protein</fullName>
    </submittedName>
</protein>
<name>A0ACB6Z1W4_THEGA</name>
<dbReference type="EMBL" id="MU118194">
    <property type="protein sequence ID" value="KAF9643690.1"/>
    <property type="molecule type" value="Genomic_DNA"/>
</dbReference>
<reference evidence="1" key="1">
    <citation type="submission" date="2019-10" db="EMBL/GenBank/DDBJ databases">
        <authorList>
            <consortium name="DOE Joint Genome Institute"/>
            <person name="Kuo A."/>
            <person name="Miyauchi S."/>
            <person name="Kiss E."/>
            <person name="Drula E."/>
            <person name="Kohler A."/>
            <person name="Sanchez-Garcia M."/>
            <person name="Andreopoulos B."/>
            <person name="Barry K.W."/>
            <person name="Bonito G."/>
            <person name="Buee M."/>
            <person name="Carver A."/>
            <person name="Chen C."/>
            <person name="Cichocki N."/>
            <person name="Clum A."/>
            <person name="Culley D."/>
            <person name="Crous P.W."/>
            <person name="Fauchery L."/>
            <person name="Girlanda M."/>
            <person name="Hayes R."/>
            <person name="Keri Z."/>
            <person name="Labutti K."/>
            <person name="Lipzen A."/>
            <person name="Lombard V."/>
            <person name="Magnuson J."/>
            <person name="Maillard F."/>
            <person name="Morin E."/>
            <person name="Murat C."/>
            <person name="Nolan M."/>
            <person name="Ohm R."/>
            <person name="Pangilinan J."/>
            <person name="Pereira M."/>
            <person name="Perotto S."/>
            <person name="Peter M."/>
            <person name="Riley R."/>
            <person name="Sitrit Y."/>
            <person name="Stielow B."/>
            <person name="Szollosi G."/>
            <person name="Zifcakova L."/>
            <person name="Stursova M."/>
            <person name="Spatafora J.W."/>
            <person name="Tedersoo L."/>
            <person name="Vaario L.-M."/>
            <person name="Yamada A."/>
            <person name="Yan M."/>
            <person name="Wang P."/>
            <person name="Xu J."/>
            <person name="Bruns T."/>
            <person name="Baldrian P."/>
            <person name="Vilgalys R."/>
            <person name="Henrissat B."/>
            <person name="Grigoriev I.V."/>
            <person name="Hibbett D."/>
            <person name="Nagy L.G."/>
            <person name="Martin F.M."/>
        </authorList>
    </citation>
    <scope>NUCLEOTIDE SEQUENCE</scope>
    <source>
        <strain evidence="1">P2</strain>
    </source>
</reference>
<gene>
    <name evidence="1" type="ORF">BDM02DRAFT_1364480</name>
</gene>
<accession>A0ACB6Z1W4</accession>
<reference evidence="1" key="2">
    <citation type="journal article" date="2020" name="Nat. Commun.">
        <title>Large-scale genome sequencing of mycorrhizal fungi provides insights into the early evolution of symbiotic traits.</title>
        <authorList>
            <person name="Miyauchi S."/>
            <person name="Kiss E."/>
            <person name="Kuo A."/>
            <person name="Drula E."/>
            <person name="Kohler A."/>
            <person name="Sanchez-Garcia M."/>
            <person name="Morin E."/>
            <person name="Andreopoulos B."/>
            <person name="Barry K.W."/>
            <person name="Bonito G."/>
            <person name="Buee M."/>
            <person name="Carver A."/>
            <person name="Chen C."/>
            <person name="Cichocki N."/>
            <person name="Clum A."/>
            <person name="Culley D."/>
            <person name="Crous P.W."/>
            <person name="Fauchery L."/>
            <person name="Girlanda M."/>
            <person name="Hayes R.D."/>
            <person name="Keri Z."/>
            <person name="LaButti K."/>
            <person name="Lipzen A."/>
            <person name="Lombard V."/>
            <person name="Magnuson J."/>
            <person name="Maillard F."/>
            <person name="Murat C."/>
            <person name="Nolan M."/>
            <person name="Ohm R.A."/>
            <person name="Pangilinan J."/>
            <person name="Pereira M.F."/>
            <person name="Perotto S."/>
            <person name="Peter M."/>
            <person name="Pfister S."/>
            <person name="Riley R."/>
            <person name="Sitrit Y."/>
            <person name="Stielow J.B."/>
            <person name="Szollosi G."/>
            <person name="Zifcakova L."/>
            <person name="Stursova M."/>
            <person name="Spatafora J.W."/>
            <person name="Tedersoo L."/>
            <person name="Vaario L.M."/>
            <person name="Yamada A."/>
            <person name="Yan M."/>
            <person name="Wang P."/>
            <person name="Xu J."/>
            <person name="Bruns T."/>
            <person name="Baldrian P."/>
            <person name="Vilgalys R."/>
            <person name="Dunand C."/>
            <person name="Henrissat B."/>
            <person name="Grigoriev I.V."/>
            <person name="Hibbett D."/>
            <person name="Nagy L.G."/>
            <person name="Martin F.M."/>
        </authorList>
    </citation>
    <scope>NUCLEOTIDE SEQUENCE</scope>
    <source>
        <strain evidence="1">P2</strain>
    </source>
</reference>
<evidence type="ECO:0000313" key="1">
    <source>
        <dbReference type="EMBL" id="KAF9643690.1"/>
    </source>
</evidence>
<keyword evidence="2" id="KW-1185">Reference proteome</keyword>
<organism evidence="1 2">
    <name type="scientific">Thelephora ganbajun</name>
    <name type="common">Ganba fungus</name>
    <dbReference type="NCBI Taxonomy" id="370292"/>
    <lineage>
        <taxon>Eukaryota</taxon>
        <taxon>Fungi</taxon>
        <taxon>Dikarya</taxon>
        <taxon>Basidiomycota</taxon>
        <taxon>Agaricomycotina</taxon>
        <taxon>Agaricomycetes</taxon>
        <taxon>Thelephorales</taxon>
        <taxon>Thelephoraceae</taxon>
        <taxon>Thelephora</taxon>
    </lineage>
</organism>
<comment type="caution">
    <text evidence="1">The sequence shown here is derived from an EMBL/GenBank/DDBJ whole genome shotgun (WGS) entry which is preliminary data.</text>
</comment>
<proteinExistence type="predicted"/>
<dbReference type="Proteomes" id="UP000886501">
    <property type="component" value="Unassembled WGS sequence"/>
</dbReference>
<sequence>MVPPFGFSPALNWLTHAEESAPSHPLPSIIRPPSFPMPRRLPPGWSMYREQMECLGYGDALWEPAPTPDYTRIKIGDVGFIRRGQFYLIFSAGSPLGLRQPGVDVPITFEQLDVETRASGQPRPPGCLRTPTVRPIGVDLVDTEFTPLSSEHGINFSFELAGDRGAALVTRYSTYRKDCLLEAAFETYTKRHYESWVTFARQKQYGNDIRPVLVSGLDMTRDFAMVAYSNEGASLGSDSTTTVPMFASASAPFRGTWRARCLPRTNHGPQQCSPPHEQAIPPAQSGDTESATNEFNQCVFVRYYTMCSRRRWAFFSQTVLIRAGAGPHDLGSGDNRGDTFPELMVQHSAEPMTSSDIVVRNTPYEEGQNSWYAIADYVFQVIPFPVLPPGHSTVSMEELQRYIRFDAPSRSGGDSCGCRFGRRFHFIYIGHEETTYCGGRRWRLARIISGYSPPHSFPVARIVCRENRQLAQPDTTPPHLQALKTKQDVPIVPPNRLQPPDLKRVSSQPRQQKIASEPEEPLEVSTQISFPHKPCLTQAFPRSGSTCLVMRTSSGWGKTFCVRYPSSIGVP</sequence>
<evidence type="ECO:0000313" key="2">
    <source>
        <dbReference type="Proteomes" id="UP000886501"/>
    </source>
</evidence>